<proteinExistence type="predicted"/>
<comment type="caution">
    <text evidence="1">The sequence shown here is derived from an EMBL/GenBank/DDBJ whole genome shotgun (WGS) entry which is preliminary data.</text>
</comment>
<reference evidence="1 2" key="1">
    <citation type="submission" date="2016-01" db="EMBL/GenBank/DDBJ databases">
        <authorList>
            <person name="Regsiter A."/>
            <person name="william w."/>
        </authorList>
    </citation>
    <scope>NUCLEOTIDE SEQUENCE [LARGE SCALE GENOMIC DNA]</scope>
    <source>
        <strain evidence="1 2">CFBP 5494</strain>
    </source>
</reference>
<evidence type="ECO:0000313" key="2">
    <source>
        <dbReference type="Proteomes" id="UP000191933"/>
    </source>
</evidence>
<evidence type="ECO:0000313" key="1">
    <source>
        <dbReference type="EMBL" id="CUX01644.1"/>
    </source>
</evidence>
<name>A0A9W5F7I3_9HYPH</name>
<dbReference type="EMBL" id="FBVY01000040">
    <property type="protein sequence ID" value="CUX01644.1"/>
    <property type="molecule type" value="Genomic_DNA"/>
</dbReference>
<accession>A0A9W5F7I3</accession>
<dbReference type="AlphaFoldDB" id="A0A9W5F7I3"/>
<organism evidence="1 2">
    <name type="scientific">Agrobacterium genomosp. 2 str. CFBP 5494</name>
    <dbReference type="NCBI Taxonomy" id="1183436"/>
    <lineage>
        <taxon>Bacteria</taxon>
        <taxon>Pseudomonadati</taxon>
        <taxon>Pseudomonadota</taxon>
        <taxon>Alphaproteobacteria</taxon>
        <taxon>Hyphomicrobiales</taxon>
        <taxon>Rhizobiaceae</taxon>
        <taxon>Rhizobium/Agrobacterium group</taxon>
        <taxon>Agrobacterium</taxon>
        <taxon>Agrobacterium tumefaciens complex</taxon>
    </lineage>
</organism>
<protein>
    <submittedName>
        <fullName evidence="1">Uncharacterized protein</fullName>
    </submittedName>
</protein>
<sequence>MEPARQATKQVTISQATIRLGSIHSVKGKTVDGILVMESEVWKGHAKGQSCFDLATILPTAFGVEGAAPLSEIGLAAATNVFVAVTRPRELLCLALRKSEFVALAEIAQIQGWKVVDLANGA</sequence>
<keyword evidence="2" id="KW-1185">Reference proteome</keyword>
<gene>
    <name evidence="1" type="ORF">AGR2A_pa20017</name>
</gene>
<dbReference type="Proteomes" id="UP000191933">
    <property type="component" value="Unassembled WGS sequence"/>
</dbReference>